<feature type="region of interest" description="Disordered" evidence="1">
    <location>
        <begin position="159"/>
        <end position="181"/>
    </location>
</feature>
<dbReference type="InterPro" id="IPR021270">
    <property type="entry name" value="DUF2849"/>
</dbReference>
<protein>
    <submittedName>
        <fullName evidence="2">DUF2849 domain-containing protein</fullName>
    </submittedName>
</protein>
<evidence type="ECO:0000313" key="3">
    <source>
        <dbReference type="Proteomes" id="UP000289411"/>
    </source>
</evidence>
<reference evidence="2 3" key="2">
    <citation type="submission" date="2019-02" db="EMBL/GenBank/DDBJ databases">
        <title>'Lichenibacterium ramalinii' gen. nov. sp. nov., 'Lichenibacterium minor' gen. nov. sp. nov.</title>
        <authorList>
            <person name="Pankratov T."/>
        </authorList>
    </citation>
    <scope>NUCLEOTIDE SEQUENCE [LARGE SCALE GENOMIC DNA]</scope>
    <source>
        <strain evidence="2 3">RmlP001</strain>
    </source>
</reference>
<organism evidence="2 3">
    <name type="scientific">Lichenibacterium ramalinae</name>
    <dbReference type="NCBI Taxonomy" id="2316527"/>
    <lineage>
        <taxon>Bacteria</taxon>
        <taxon>Pseudomonadati</taxon>
        <taxon>Pseudomonadota</taxon>
        <taxon>Alphaproteobacteria</taxon>
        <taxon>Hyphomicrobiales</taxon>
        <taxon>Lichenihabitantaceae</taxon>
        <taxon>Lichenibacterium</taxon>
    </lineage>
</organism>
<name>A0A4Q2RD09_9HYPH</name>
<keyword evidence="3" id="KW-1185">Reference proteome</keyword>
<proteinExistence type="predicted"/>
<sequence>MPTPAPLGAPVPFRTAPRPSRKTQKRDVLFFNSRNPRGEFYMEMAWAAATIASLGGGMRHRPPERRARVSRSMAQIVTASRLTDGAVVFLDGDGGWTERLDRSRVFADKAGTAAGLETGQAAEARSLVIDVYAVDVALQAGVIVPTKLREAIRARGPTIHPEFTKPGSTGATVQEDDHVSV</sequence>
<dbReference type="Pfam" id="PF11011">
    <property type="entry name" value="DUF2849"/>
    <property type="match status" value="1"/>
</dbReference>
<evidence type="ECO:0000256" key="1">
    <source>
        <dbReference type="SAM" id="MobiDB-lite"/>
    </source>
</evidence>
<dbReference type="EMBL" id="QYBC01000006">
    <property type="protein sequence ID" value="RYB05596.1"/>
    <property type="molecule type" value="Genomic_DNA"/>
</dbReference>
<dbReference type="Proteomes" id="UP000289411">
    <property type="component" value="Unassembled WGS sequence"/>
</dbReference>
<dbReference type="OrthoDB" id="9815695at2"/>
<reference evidence="2 3" key="1">
    <citation type="submission" date="2018-09" db="EMBL/GenBank/DDBJ databases">
        <authorList>
            <person name="Grouzdev D.S."/>
            <person name="Krutkina M.S."/>
        </authorList>
    </citation>
    <scope>NUCLEOTIDE SEQUENCE [LARGE SCALE GENOMIC DNA]</scope>
    <source>
        <strain evidence="2 3">RmlP001</strain>
    </source>
</reference>
<feature type="region of interest" description="Disordered" evidence="1">
    <location>
        <begin position="1"/>
        <end position="23"/>
    </location>
</feature>
<dbReference type="AlphaFoldDB" id="A0A4Q2RD09"/>
<gene>
    <name evidence="2" type="ORF">D3272_08270</name>
</gene>
<comment type="caution">
    <text evidence="2">The sequence shown here is derived from an EMBL/GenBank/DDBJ whole genome shotgun (WGS) entry which is preliminary data.</text>
</comment>
<accession>A0A4Q2RD09</accession>
<evidence type="ECO:0000313" key="2">
    <source>
        <dbReference type="EMBL" id="RYB05596.1"/>
    </source>
</evidence>